<gene>
    <name evidence="1" type="ORF">L211DRAFT_845943</name>
</gene>
<dbReference type="Proteomes" id="UP000267821">
    <property type="component" value="Unassembled WGS sequence"/>
</dbReference>
<accession>A0A3N4M536</accession>
<keyword evidence="2" id="KW-1185">Reference proteome</keyword>
<evidence type="ECO:0000313" key="1">
    <source>
        <dbReference type="EMBL" id="RPB27951.1"/>
    </source>
</evidence>
<name>A0A3N4M536_9PEZI</name>
<organism evidence="1 2">
    <name type="scientific">Terfezia boudieri ATCC MYA-4762</name>
    <dbReference type="NCBI Taxonomy" id="1051890"/>
    <lineage>
        <taxon>Eukaryota</taxon>
        <taxon>Fungi</taxon>
        <taxon>Dikarya</taxon>
        <taxon>Ascomycota</taxon>
        <taxon>Pezizomycotina</taxon>
        <taxon>Pezizomycetes</taxon>
        <taxon>Pezizales</taxon>
        <taxon>Pezizaceae</taxon>
        <taxon>Terfezia</taxon>
    </lineage>
</organism>
<dbReference type="AlphaFoldDB" id="A0A3N4M536"/>
<dbReference type="EMBL" id="ML121530">
    <property type="protein sequence ID" value="RPB27951.1"/>
    <property type="molecule type" value="Genomic_DNA"/>
</dbReference>
<evidence type="ECO:0000313" key="2">
    <source>
        <dbReference type="Proteomes" id="UP000267821"/>
    </source>
</evidence>
<reference evidence="1 2" key="1">
    <citation type="journal article" date="2018" name="Nat. Ecol. Evol.">
        <title>Pezizomycetes genomes reveal the molecular basis of ectomycorrhizal truffle lifestyle.</title>
        <authorList>
            <person name="Murat C."/>
            <person name="Payen T."/>
            <person name="Noel B."/>
            <person name="Kuo A."/>
            <person name="Morin E."/>
            <person name="Chen J."/>
            <person name="Kohler A."/>
            <person name="Krizsan K."/>
            <person name="Balestrini R."/>
            <person name="Da Silva C."/>
            <person name="Montanini B."/>
            <person name="Hainaut M."/>
            <person name="Levati E."/>
            <person name="Barry K.W."/>
            <person name="Belfiori B."/>
            <person name="Cichocki N."/>
            <person name="Clum A."/>
            <person name="Dockter R.B."/>
            <person name="Fauchery L."/>
            <person name="Guy J."/>
            <person name="Iotti M."/>
            <person name="Le Tacon F."/>
            <person name="Lindquist E.A."/>
            <person name="Lipzen A."/>
            <person name="Malagnac F."/>
            <person name="Mello A."/>
            <person name="Molinier V."/>
            <person name="Miyauchi S."/>
            <person name="Poulain J."/>
            <person name="Riccioni C."/>
            <person name="Rubini A."/>
            <person name="Sitrit Y."/>
            <person name="Splivallo R."/>
            <person name="Traeger S."/>
            <person name="Wang M."/>
            <person name="Zifcakova L."/>
            <person name="Wipf D."/>
            <person name="Zambonelli A."/>
            <person name="Paolocci F."/>
            <person name="Nowrousian M."/>
            <person name="Ottonello S."/>
            <person name="Baldrian P."/>
            <person name="Spatafora J.W."/>
            <person name="Henrissat B."/>
            <person name="Nagy L.G."/>
            <person name="Aury J.M."/>
            <person name="Wincker P."/>
            <person name="Grigoriev I.V."/>
            <person name="Bonfante P."/>
            <person name="Martin F.M."/>
        </authorList>
    </citation>
    <scope>NUCLEOTIDE SEQUENCE [LARGE SCALE GENOMIC DNA]</scope>
    <source>
        <strain evidence="1 2">ATCC MYA-4762</strain>
    </source>
</reference>
<protein>
    <submittedName>
        <fullName evidence="1">Uncharacterized protein</fullName>
    </submittedName>
</protein>
<proteinExistence type="predicted"/>
<dbReference type="InParanoid" id="A0A3N4M536"/>
<sequence>MSTNKQKVVLSDLLCVYPIAESLNSYCHLPDIVALMCCSKAIAQAIRSTLVSHTDYQAGSFRLRDRYCTFAPEMYITPFRGCWSCGIIICECSIPIQQHAIGYAPSVWIVMAVGTCGSVRACVAFMNSTNSIGKSRGLATSPCTSPISADGYANAATQKAMNGFASQGRPGWRAYTLSSLEQVMPVSNAANSIARIRRRHGFAGHAVVSALKLPEVLQAQ</sequence>